<accession>A0A1M7UIY6</accession>
<dbReference type="EMBL" id="FRDN01000013">
    <property type="protein sequence ID" value="SHN82981.1"/>
    <property type="molecule type" value="Genomic_DNA"/>
</dbReference>
<dbReference type="PANTHER" id="PTHR33744:SF1">
    <property type="entry name" value="DNA-BINDING TRANSCRIPTIONAL ACTIVATOR ADER"/>
    <property type="match status" value="1"/>
</dbReference>
<dbReference type="Gene3D" id="1.10.10.2840">
    <property type="entry name" value="PucR C-terminal helix-turn-helix domain"/>
    <property type="match status" value="1"/>
</dbReference>
<comment type="similarity">
    <text evidence="1">Belongs to the CdaR family.</text>
</comment>
<reference evidence="5" key="1">
    <citation type="submission" date="2016-12" db="EMBL/GenBank/DDBJ databases">
        <authorList>
            <person name="Varghese N."/>
            <person name="Submissions S."/>
        </authorList>
    </citation>
    <scope>NUCLEOTIDE SEQUENCE [LARGE SCALE GENOMIC DNA]</scope>
    <source>
        <strain evidence="5">DSM 11544</strain>
    </source>
</reference>
<dbReference type="AlphaFoldDB" id="A0A1M7UIY6"/>
<feature type="domain" description="PucR C-terminal helix-turn-helix" evidence="2">
    <location>
        <begin position="342"/>
        <end position="400"/>
    </location>
</feature>
<keyword evidence="5" id="KW-1185">Reference proteome</keyword>
<feature type="domain" description="CdaR GGDEF-like" evidence="3">
    <location>
        <begin position="171"/>
        <end position="291"/>
    </location>
</feature>
<dbReference type="Proteomes" id="UP000184010">
    <property type="component" value="Unassembled WGS sequence"/>
</dbReference>
<dbReference type="PANTHER" id="PTHR33744">
    <property type="entry name" value="CARBOHYDRATE DIACID REGULATOR"/>
    <property type="match status" value="1"/>
</dbReference>
<gene>
    <name evidence="4" type="ORF">SAMN02745215_03921</name>
</gene>
<proteinExistence type="inferred from homology"/>
<dbReference type="Pfam" id="PF17853">
    <property type="entry name" value="GGDEF_2"/>
    <property type="match status" value="1"/>
</dbReference>
<evidence type="ECO:0000256" key="1">
    <source>
        <dbReference type="ARBA" id="ARBA00006754"/>
    </source>
</evidence>
<sequence length="409" mass="46652">MRTNLNCSELFIRTMEGLAQGRDIPHLAMMLAEELGRTVILTDAVNRVLGFHDPLGTGVNVGEFFPLDLRKTGDQKADFFTEVDRFNEGQWETAQGVLSYIYFALKVPGKHYGHCIVLCTNQELTAEQRMIIQQVSLTLLLALREVLHKELNREWVLDEFVYDVLYNNYDSKLALYEKARHLHWNLEGPYAIIVIESPGDRLPTVRRLGPARFNSSPPVYTVINENTVVILSLTNLTSHQVKGALTEFIAKLLANLTFNYIKDVHIGVGSTATALTDLNQRFQEAKIALELGKVFGTGNPSYFNEMGFLKFIFTAPAQELQEFAQRILSHITAYDLEAETDLLNTLRTFINQQCQITPCAKALYIHENTLRNRLKKIEQLLELDLNRVDHLVNIYIALQIHNMDHFDDI</sequence>
<dbReference type="STRING" id="1121395.SAMN02745215_03921"/>
<organism evidence="4 5">
    <name type="scientific">Desulfitobacterium chlororespirans DSM 11544</name>
    <dbReference type="NCBI Taxonomy" id="1121395"/>
    <lineage>
        <taxon>Bacteria</taxon>
        <taxon>Bacillati</taxon>
        <taxon>Bacillota</taxon>
        <taxon>Clostridia</taxon>
        <taxon>Eubacteriales</taxon>
        <taxon>Desulfitobacteriaceae</taxon>
        <taxon>Desulfitobacterium</taxon>
    </lineage>
</organism>
<dbReference type="InterPro" id="IPR025736">
    <property type="entry name" value="PucR_C-HTH_dom"/>
</dbReference>
<evidence type="ECO:0000313" key="4">
    <source>
        <dbReference type="EMBL" id="SHN82981.1"/>
    </source>
</evidence>
<evidence type="ECO:0000259" key="2">
    <source>
        <dbReference type="Pfam" id="PF13556"/>
    </source>
</evidence>
<dbReference type="RefSeq" id="WP_072774134.1">
    <property type="nucleotide sequence ID" value="NZ_FRDN01000013.1"/>
</dbReference>
<dbReference type="InterPro" id="IPR041522">
    <property type="entry name" value="CdaR_GGDEF"/>
</dbReference>
<dbReference type="Pfam" id="PF13556">
    <property type="entry name" value="HTH_30"/>
    <property type="match status" value="1"/>
</dbReference>
<protein>
    <submittedName>
        <fullName evidence="4">PucR C-terminal helix-turn-helix domain-containing protein</fullName>
    </submittedName>
</protein>
<evidence type="ECO:0000313" key="5">
    <source>
        <dbReference type="Proteomes" id="UP000184010"/>
    </source>
</evidence>
<dbReference type="InterPro" id="IPR051448">
    <property type="entry name" value="CdaR-like_regulators"/>
</dbReference>
<name>A0A1M7UIY6_9FIRM</name>
<evidence type="ECO:0000259" key="3">
    <source>
        <dbReference type="Pfam" id="PF17853"/>
    </source>
</evidence>
<dbReference type="InterPro" id="IPR042070">
    <property type="entry name" value="PucR_C-HTH_sf"/>
</dbReference>